<dbReference type="EMBL" id="JAAOCD010000002">
    <property type="protein sequence ID" value="NHK97896.1"/>
    <property type="molecule type" value="Genomic_DNA"/>
</dbReference>
<dbReference type="InterPro" id="IPR051470">
    <property type="entry name" value="Thiol:disulfide_interchange"/>
</dbReference>
<dbReference type="SUPFAM" id="SSF54423">
    <property type="entry name" value="DsbC/DsbG N-terminal domain-like"/>
    <property type="match status" value="1"/>
</dbReference>
<evidence type="ECO:0000256" key="6">
    <source>
        <dbReference type="ARBA" id="ARBA00023284"/>
    </source>
</evidence>
<dbReference type="PANTHER" id="PTHR35272">
    <property type="entry name" value="THIOL:DISULFIDE INTERCHANGE PROTEIN DSBC-RELATED"/>
    <property type="match status" value="1"/>
</dbReference>
<feature type="chain" id="PRO_5044961239" description="Thiol:disulfide interchange protein" evidence="7">
    <location>
        <begin position="24"/>
        <end position="243"/>
    </location>
</feature>
<dbReference type="RefSeq" id="WP_009855251.1">
    <property type="nucleotide sequence ID" value="NZ_JAAOCD010000002.1"/>
</dbReference>
<evidence type="ECO:0000256" key="2">
    <source>
        <dbReference type="ARBA" id="ARBA00009813"/>
    </source>
</evidence>
<organism evidence="10 11">
    <name type="scientific">Rubrivivax benzoatilyticus</name>
    <dbReference type="NCBI Taxonomy" id="316997"/>
    <lineage>
        <taxon>Bacteria</taxon>
        <taxon>Pseudomonadati</taxon>
        <taxon>Pseudomonadota</taxon>
        <taxon>Betaproteobacteria</taxon>
        <taxon>Burkholderiales</taxon>
        <taxon>Sphaerotilaceae</taxon>
        <taxon>Rubrivivax</taxon>
    </lineage>
</organism>
<evidence type="ECO:0000256" key="3">
    <source>
        <dbReference type="ARBA" id="ARBA00022729"/>
    </source>
</evidence>
<name>A0ABX0HS69_9BURK</name>
<keyword evidence="11" id="KW-1185">Reference proteome</keyword>
<evidence type="ECO:0000256" key="1">
    <source>
        <dbReference type="ARBA" id="ARBA00004418"/>
    </source>
</evidence>
<feature type="domain" description="Thioredoxin-like fold" evidence="9">
    <location>
        <begin position="113"/>
        <end position="236"/>
    </location>
</feature>
<gene>
    <name evidence="10" type="ORF">G7087_05865</name>
</gene>
<evidence type="ECO:0000256" key="5">
    <source>
        <dbReference type="ARBA" id="ARBA00023157"/>
    </source>
</evidence>
<evidence type="ECO:0000259" key="8">
    <source>
        <dbReference type="Pfam" id="PF10411"/>
    </source>
</evidence>
<dbReference type="InterPro" id="IPR012336">
    <property type="entry name" value="Thioredoxin-like_fold"/>
</dbReference>
<protein>
    <recommendedName>
        <fullName evidence="7">Thiol:disulfide interchange protein</fullName>
    </recommendedName>
</protein>
<dbReference type="Pfam" id="PF13098">
    <property type="entry name" value="Thioredoxin_2"/>
    <property type="match status" value="1"/>
</dbReference>
<keyword evidence="5" id="KW-1015">Disulfide bond</keyword>
<dbReference type="Pfam" id="PF10411">
    <property type="entry name" value="DsbC_N"/>
    <property type="match status" value="1"/>
</dbReference>
<evidence type="ECO:0000259" key="9">
    <source>
        <dbReference type="Pfam" id="PF13098"/>
    </source>
</evidence>
<dbReference type="PANTHER" id="PTHR35272:SF3">
    <property type="entry name" value="THIOL:DISULFIDE INTERCHANGE PROTEIN DSBC"/>
    <property type="match status" value="1"/>
</dbReference>
<dbReference type="CDD" id="cd03020">
    <property type="entry name" value="DsbA_DsbC_DsbG"/>
    <property type="match status" value="1"/>
</dbReference>
<feature type="domain" description="Disulphide bond isomerase DsbC/G N-terminal" evidence="8">
    <location>
        <begin position="20"/>
        <end position="89"/>
    </location>
</feature>
<dbReference type="Proteomes" id="UP000802098">
    <property type="component" value="Unassembled WGS sequence"/>
</dbReference>
<keyword evidence="3 7" id="KW-0732">Signal</keyword>
<comment type="caution">
    <text evidence="10">The sequence shown here is derived from an EMBL/GenBank/DDBJ whole genome shotgun (WGS) entry which is preliminary data.</text>
</comment>
<dbReference type="Gene3D" id="3.10.450.70">
    <property type="entry name" value="Disulphide bond isomerase, DsbC/G, N-terminal"/>
    <property type="match status" value="1"/>
</dbReference>
<accession>A0ABX0HS69</accession>
<comment type="function">
    <text evidence="7">Required for disulfide bond formation in some periplasmic proteins. Acts by transferring its disulfide bond to other proteins and is reduced in the process.</text>
</comment>
<dbReference type="Gene3D" id="3.40.30.10">
    <property type="entry name" value="Glutaredoxin"/>
    <property type="match status" value="1"/>
</dbReference>
<dbReference type="InterPro" id="IPR036249">
    <property type="entry name" value="Thioredoxin-like_sf"/>
</dbReference>
<keyword evidence="4 7" id="KW-0574">Periplasm</keyword>
<feature type="signal peptide" evidence="7">
    <location>
        <begin position="1"/>
        <end position="23"/>
    </location>
</feature>
<dbReference type="SUPFAM" id="SSF52833">
    <property type="entry name" value="Thioredoxin-like"/>
    <property type="match status" value="1"/>
</dbReference>
<evidence type="ECO:0000256" key="7">
    <source>
        <dbReference type="RuleBase" id="RU364038"/>
    </source>
</evidence>
<dbReference type="InterPro" id="IPR033954">
    <property type="entry name" value="DiS-bond_Isoase_DsbC/G"/>
</dbReference>
<sequence length="243" mass="26112">MKTTTARLALAAAAVLACGSAAAQEAAIRKALAERLPSMPRIDEVRPAPIAGLYEVRYGGSEILYVDAKAEFIVQGSILDTKTLTNLTEARLDQLTAIDFAKLPFKDAITLRQGSGKRQVAVFVDPNCGYCKRFERDLAGVKDLTIHAFLMPILGPDSSAKSRDIWCNKDPAKTWRAWMLDGVVPPKAMGACDAGALARNVALGQRHRINGTPAVVFEDGTRKPGAIPIDQVEKLLAAASKKV</sequence>
<evidence type="ECO:0000313" key="10">
    <source>
        <dbReference type="EMBL" id="NHK97896.1"/>
    </source>
</evidence>
<proteinExistence type="inferred from homology"/>
<dbReference type="PROSITE" id="PS51257">
    <property type="entry name" value="PROKAR_LIPOPROTEIN"/>
    <property type="match status" value="1"/>
</dbReference>
<comment type="subcellular location">
    <subcellularLocation>
        <location evidence="1 7">Periplasm</location>
    </subcellularLocation>
</comment>
<dbReference type="InterPro" id="IPR009094">
    <property type="entry name" value="DiS-bond_isomerase_DsbC/G_N_sf"/>
</dbReference>
<evidence type="ECO:0000256" key="4">
    <source>
        <dbReference type="ARBA" id="ARBA00022764"/>
    </source>
</evidence>
<dbReference type="InterPro" id="IPR018950">
    <property type="entry name" value="DiS-bond_isomerase_DsbC/G_N"/>
</dbReference>
<comment type="similarity">
    <text evidence="2 7">Belongs to the thioredoxin family. DsbC subfamily.</text>
</comment>
<evidence type="ECO:0000313" key="11">
    <source>
        <dbReference type="Proteomes" id="UP000802098"/>
    </source>
</evidence>
<reference evidence="10 11" key="1">
    <citation type="submission" date="2020-03" db="EMBL/GenBank/DDBJ databases">
        <title>Rubrivivax benzoatilyticus JA2 (sequenced after 10 years sub-culturing).</title>
        <authorList>
            <person name="Gupta D."/>
            <person name="Chintalapati S."/>
            <person name="Chintalapati V.R."/>
        </authorList>
    </citation>
    <scope>NUCLEOTIDE SEQUENCE [LARGE SCALE GENOMIC DNA]</scope>
    <source>
        <strain evidence="10 11">JA2-Mal</strain>
    </source>
</reference>
<keyword evidence="6 7" id="KW-0676">Redox-active center</keyword>